<dbReference type="WBParaSite" id="TCNE_0001545501-mRNA-1">
    <property type="protein sequence ID" value="TCNE_0001545501-mRNA-1"/>
    <property type="gene ID" value="TCNE_0001545501"/>
</dbReference>
<name>A0A183V3Y4_TOXCA</name>
<feature type="compositionally biased region" description="Low complexity" evidence="1">
    <location>
        <begin position="41"/>
        <end position="65"/>
    </location>
</feature>
<sequence length="107" mass="10816">MHNALWRIRAQDPSQHPQLAEGASPEGPPPAPGGGGGGGAAIMPLPARAPLRASPLPQQASAPQPQVQPPPQRTTRTGGCRRAASLPTSCPPTTHCNRGSSGAPPTD</sequence>
<dbReference type="Proteomes" id="UP000050794">
    <property type="component" value="Unassembled WGS sequence"/>
</dbReference>
<keyword evidence="3" id="KW-1185">Reference proteome</keyword>
<proteinExistence type="predicted"/>
<reference evidence="4" key="1">
    <citation type="submission" date="2016-06" db="UniProtKB">
        <authorList>
            <consortium name="WormBaseParasite"/>
        </authorList>
    </citation>
    <scope>IDENTIFICATION</scope>
</reference>
<gene>
    <name evidence="2" type="ORF">TCNE_LOCUS15454</name>
</gene>
<feature type="compositionally biased region" description="Polar residues" evidence="1">
    <location>
        <begin position="86"/>
        <end position="100"/>
    </location>
</feature>
<dbReference type="EMBL" id="UYWY01022876">
    <property type="protein sequence ID" value="VDM46775.1"/>
    <property type="molecule type" value="Genomic_DNA"/>
</dbReference>
<evidence type="ECO:0000313" key="3">
    <source>
        <dbReference type="Proteomes" id="UP000050794"/>
    </source>
</evidence>
<feature type="compositionally biased region" description="Low complexity" evidence="1">
    <location>
        <begin position="73"/>
        <end position="82"/>
    </location>
</feature>
<organism evidence="3 4">
    <name type="scientific">Toxocara canis</name>
    <name type="common">Canine roundworm</name>
    <dbReference type="NCBI Taxonomy" id="6265"/>
    <lineage>
        <taxon>Eukaryota</taxon>
        <taxon>Metazoa</taxon>
        <taxon>Ecdysozoa</taxon>
        <taxon>Nematoda</taxon>
        <taxon>Chromadorea</taxon>
        <taxon>Rhabditida</taxon>
        <taxon>Spirurina</taxon>
        <taxon>Ascaridomorpha</taxon>
        <taxon>Ascaridoidea</taxon>
        <taxon>Toxocaridae</taxon>
        <taxon>Toxocara</taxon>
    </lineage>
</organism>
<evidence type="ECO:0000256" key="1">
    <source>
        <dbReference type="SAM" id="MobiDB-lite"/>
    </source>
</evidence>
<evidence type="ECO:0000313" key="2">
    <source>
        <dbReference type="EMBL" id="VDM46775.1"/>
    </source>
</evidence>
<accession>A0A183V3Y4</accession>
<protein>
    <submittedName>
        <fullName evidence="2 4">Uncharacterized protein</fullName>
    </submittedName>
</protein>
<dbReference type="AlphaFoldDB" id="A0A183V3Y4"/>
<evidence type="ECO:0000313" key="4">
    <source>
        <dbReference type="WBParaSite" id="TCNE_0001545501-mRNA-1"/>
    </source>
</evidence>
<feature type="region of interest" description="Disordered" evidence="1">
    <location>
        <begin position="1"/>
        <end position="107"/>
    </location>
</feature>
<reference evidence="2 3" key="2">
    <citation type="submission" date="2018-11" db="EMBL/GenBank/DDBJ databases">
        <authorList>
            <consortium name="Pathogen Informatics"/>
        </authorList>
    </citation>
    <scope>NUCLEOTIDE SEQUENCE [LARGE SCALE GENOMIC DNA]</scope>
</reference>